<dbReference type="GO" id="GO:0006508">
    <property type="term" value="P:proteolysis"/>
    <property type="evidence" value="ECO:0007669"/>
    <property type="project" value="InterPro"/>
</dbReference>
<feature type="active site" evidence="2">
    <location>
        <position position="339"/>
    </location>
</feature>
<sequence length="452" mass="49906">MRMLAMTLILLSTSIEAFAVFGPHKDCSSIWNENKQYQQRKTGRGALRLSLLNLEHPCSPVWHQGSLSWHRSRSLERERRLAARLLLRRRRQEPATEISAPVTLAGAYYGFVAQVSLGTPPTRQTVLIDTAASFSWVQCEPCGGTGTAAGCFDQDGPRFNPDDSTTYRETPCLSPSCLLTVGNTSAPGHCTKRKDRCIYYMKYMDGSASVGLVGTDTLTFGEVAIPGFVFGCSNLYSGVFGRYSGTFGFAATGKLSILSQVAERTGRYRAFSYYLPSPTSVGYIQVGAYDEDELEFTPMFTNGSDYYLALTGITVDGYSLDLTGSRLSPQTMAVPCYLDLGTSFTVLPSQMFEKLRDAVAERIKGYDRVQSARSCFEPAFLSGETVIPAVEMHFRNGVRLRLDQNKLMFKGRDGRLCLGFASGDMYMLGSMQMQMIYAAQDVEKSRMGFSSS</sequence>
<dbReference type="Gramene" id="TVU34023">
    <property type="protein sequence ID" value="TVU34023"/>
    <property type="gene ID" value="EJB05_15844"/>
</dbReference>
<evidence type="ECO:0000259" key="4">
    <source>
        <dbReference type="PROSITE" id="PS51767"/>
    </source>
</evidence>
<comment type="caution">
    <text evidence="5">The sequence shown here is derived from an EMBL/GenBank/DDBJ whole genome shotgun (WGS) entry which is preliminary data.</text>
</comment>
<dbReference type="InterPro" id="IPR001461">
    <property type="entry name" value="Aspartic_peptidase_A1"/>
</dbReference>
<keyword evidence="3" id="KW-0732">Signal</keyword>
<feature type="chain" id="PRO_5023843151" description="Peptidase A1 domain-containing protein" evidence="3">
    <location>
        <begin position="20"/>
        <end position="452"/>
    </location>
</feature>
<protein>
    <recommendedName>
        <fullName evidence="4">Peptidase A1 domain-containing protein</fullName>
    </recommendedName>
</protein>
<accession>A0A5J9VDA5</accession>
<dbReference type="InterPro" id="IPR021109">
    <property type="entry name" value="Peptidase_aspartic_dom_sf"/>
</dbReference>
<feature type="signal peptide" evidence="3">
    <location>
        <begin position="1"/>
        <end position="19"/>
    </location>
</feature>
<evidence type="ECO:0000256" key="2">
    <source>
        <dbReference type="PIRSR" id="PIRSR601461-1"/>
    </source>
</evidence>
<feature type="active site" evidence="2">
    <location>
        <position position="129"/>
    </location>
</feature>
<dbReference type="Proteomes" id="UP000324897">
    <property type="component" value="Unassembled WGS sequence"/>
</dbReference>
<evidence type="ECO:0000256" key="1">
    <source>
        <dbReference type="ARBA" id="ARBA00007447"/>
    </source>
</evidence>
<dbReference type="InterPro" id="IPR032861">
    <property type="entry name" value="TAXi_N"/>
</dbReference>
<proteinExistence type="inferred from homology"/>
<dbReference type="SUPFAM" id="SSF50630">
    <property type="entry name" value="Acid proteases"/>
    <property type="match status" value="1"/>
</dbReference>
<feature type="domain" description="Peptidase A1" evidence="4">
    <location>
        <begin position="111"/>
        <end position="450"/>
    </location>
</feature>
<dbReference type="PANTHER" id="PTHR13683:SF750">
    <property type="entry name" value="ASPARTYL PROTEASE AED1"/>
    <property type="match status" value="1"/>
</dbReference>
<dbReference type="PANTHER" id="PTHR13683">
    <property type="entry name" value="ASPARTYL PROTEASES"/>
    <property type="match status" value="1"/>
</dbReference>
<evidence type="ECO:0000256" key="3">
    <source>
        <dbReference type="SAM" id="SignalP"/>
    </source>
</evidence>
<evidence type="ECO:0000313" key="6">
    <source>
        <dbReference type="Proteomes" id="UP000324897"/>
    </source>
</evidence>
<dbReference type="InterPro" id="IPR032799">
    <property type="entry name" value="TAXi_C"/>
</dbReference>
<dbReference type="EMBL" id="RWGY01000009">
    <property type="protein sequence ID" value="TVU34023.1"/>
    <property type="molecule type" value="Genomic_DNA"/>
</dbReference>
<dbReference type="Pfam" id="PF14541">
    <property type="entry name" value="TAXi_C"/>
    <property type="match status" value="1"/>
</dbReference>
<gene>
    <name evidence="5" type="ORF">EJB05_15844</name>
</gene>
<evidence type="ECO:0000313" key="5">
    <source>
        <dbReference type="EMBL" id="TVU34023.1"/>
    </source>
</evidence>
<keyword evidence="6" id="KW-1185">Reference proteome</keyword>
<dbReference type="Gene3D" id="2.40.70.10">
    <property type="entry name" value="Acid Proteases"/>
    <property type="match status" value="2"/>
</dbReference>
<dbReference type="Pfam" id="PF14543">
    <property type="entry name" value="TAXi_N"/>
    <property type="match status" value="1"/>
</dbReference>
<name>A0A5J9VDA5_9POAL</name>
<reference evidence="5 6" key="1">
    <citation type="journal article" date="2019" name="Sci. Rep.">
        <title>A high-quality genome of Eragrostis curvula grass provides insights into Poaceae evolution and supports new strategies to enhance forage quality.</title>
        <authorList>
            <person name="Carballo J."/>
            <person name="Santos B.A.C.M."/>
            <person name="Zappacosta D."/>
            <person name="Garbus I."/>
            <person name="Selva J.P."/>
            <person name="Gallo C.A."/>
            <person name="Diaz A."/>
            <person name="Albertini E."/>
            <person name="Caccamo M."/>
            <person name="Echenique V."/>
        </authorList>
    </citation>
    <scope>NUCLEOTIDE SEQUENCE [LARGE SCALE GENOMIC DNA]</scope>
    <source>
        <strain evidence="6">cv. Victoria</strain>
        <tissue evidence="5">Leaf</tissue>
    </source>
</reference>
<dbReference type="GO" id="GO:0004190">
    <property type="term" value="F:aspartic-type endopeptidase activity"/>
    <property type="evidence" value="ECO:0007669"/>
    <property type="project" value="InterPro"/>
</dbReference>
<comment type="similarity">
    <text evidence="1">Belongs to the peptidase A1 family.</text>
</comment>
<dbReference type="PRINTS" id="PR00792">
    <property type="entry name" value="PEPSIN"/>
</dbReference>
<organism evidence="5 6">
    <name type="scientific">Eragrostis curvula</name>
    <name type="common">weeping love grass</name>
    <dbReference type="NCBI Taxonomy" id="38414"/>
    <lineage>
        <taxon>Eukaryota</taxon>
        <taxon>Viridiplantae</taxon>
        <taxon>Streptophyta</taxon>
        <taxon>Embryophyta</taxon>
        <taxon>Tracheophyta</taxon>
        <taxon>Spermatophyta</taxon>
        <taxon>Magnoliopsida</taxon>
        <taxon>Liliopsida</taxon>
        <taxon>Poales</taxon>
        <taxon>Poaceae</taxon>
        <taxon>PACMAD clade</taxon>
        <taxon>Chloridoideae</taxon>
        <taxon>Eragrostideae</taxon>
        <taxon>Eragrostidinae</taxon>
        <taxon>Eragrostis</taxon>
    </lineage>
</organism>
<dbReference type="PROSITE" id="PS51767">
    <property type="entry name" value="PEPTIDASE_A1"/>
    <property type="match status" value="1"/>
</dbReference>
<dbReference type="AlphaFoldDB" id="A0A5J9VDA5"/>
<dbReference type="OrthoDB" id="683723at2759"/>
<dbReference type="InterPro" id="IPR033121">
    <property type="entry name" value="PEPTIDASE_A1"/>
</dbReference>